<feature type="transmembrane region" description="Helical" evidence="6">
    <location>
        <begin position="290"/>
        <end position="311"/>
    </location>
</feature>
<dbReference type="EMBL" id="JAVDYB010000001">
    <property type="protein sequence ID" value="MDR7276481.1"/>
    <property type="molecule type" value="Genomic_DNA"/>
</dbReference>
<dbReference type="AlphaFoldDB" id="A0AAE3YQ18"/>
<evidence type="ECO:0000256" key="6">
    <source>
        <dbReference type="SAM" id="Phobius"/>
    </source>
</evidence>
<evidence type="ECO:0000256" key="2">
    <source>
        <dbReference type="ARBA" id="ARBA00022475"/>
    </source>
</evidence>
<keyword evidence="9" id="KW-1185">Reference proteome</keyword>
<dbReference type="PANTHER" id="PTHR34820">
    <property type="entry name" value="INNER MEMBRANE PROTEIN YEBZ"/>
    <property type="match status" value="1"/>
</dbReference>
<organism evidence="8 9">
    <name type="scientific">Catenuloplanes atrovinosus</name>
    <dbReference type="NCBI Taxonomy" id="137266"/>
    <lineage>
        <taxon>Bacteria</taxon>
        <taxon>Bacillati</taxon>
        <taxon>Actinomycetota</taxon>
        <taxon>Actinomycetes</taxon>
        <taxon>Micromonosporales</taxon>
        <taxon>Micromonosporaceae</taxon>
        <taxon>Catenuloplanes</taxon>
    </lineage>
</organism>
<name>A0AAE3YQ18_9ACTN</name>
<sequence>MTWNGYVVATAAGVAVSALGLALWQGGGADTTEIVGLAQPGAATVWGLPALRLLSDALATVTAGLVVTGAFVLPGEGRAISATAFRMVRRARWTAALWSLTALALIAFTLSDVLGAPLHRLPPAAVLSFAGSISQGQALLIQAVLAAAVAVLCQVALSRYTAAWAAGVAMVAVLPPAFTGHAAGAGNHQLAVTSLAMHVLGAALWAGGLIALLTVRRNRALPAALARYSHLALICFVAVAVSGVINGAVRLGGDWRTAYGALLAAKLVALLGLGAIGAAHRRAMLRRPAFIRLAAGEVVLFGAAFGLAAALSRSPAPIPDDTVSDDPIVETIGFPMPEPLTAARLLGDPLPDLFFLTVAAVGIGAYLAGVRRLRAPWPVTRTAAWVAGMLLLAAVTGLGLGRYAYVLFSVHMVQHMLLSMAVPILLVLGAPVTLALRTSPGAVREWLLIVLHSRVARALTHPLSALAVYGVSLYGLYFGGLLGLLMRYHLGHLAMLAHFVLAGYLLFWVLIGVDLGRPRVAPPILVLVHFASMVVHAFFGLTLSQSTTLIAPEWYLAVHPPWAAPPLDDQRLGAAIAWAFGEIPAALVMIVLVRQWIRSDEREQRRADRHGDGAHARYNEFLASAARERR</sequence>
<feature type="transmembrane region" description="Helical" evidence="6">
    <location>
        <begin position="353"/>
        <end position="370"/>
    </location>
</feature>
<feature type="transmembrane region" description="Helical" evidence="6">
    <location>
        <begin position="138"/>
        <end position="157"/>
    </location>
</feature>
<dbReference type="GO" id="GO:0006825">
    <property type="term" value="P:copper ion transport"/>
    <property type="evidence" value="ECO:0007669"/>
    <property type="project" value="InterPro"/>
</dbReference>
<feature type="domain" description="Copper resistance protein D" evidence="7">
    <location>
        <begin position="223"/>
        <end position="311"/>
    </location>
</feature>
<feature type="transmembrane region" description="Helical" evidence="6">
    <location>
        <begin position="225"/>
        <end position="245"/>
    </location>
</feature>
<feature type="transmembrane region" description="Helical" evidence="6">
    <location>
        <begin position="257"/>
        <end position="278"/>
    </location>
</feature>
<proteinExistence type="predicted"/>
<protein>
    <submittedName>
        <fullName evidence="8">Copper resistance protein D</fullName>
    </submittedName>
</protein>
<dbReference type="InterPro" id="IPR019108">
    <property type="entry name" value="Caa3_assmbl_CtaG-rel"/>
</dbReference>
<comment type="caution">
    <text evidence="8">The sequence shown here is derived from an EMBL/GenBank/DDBJ whole genome shotgun (WGS) entry which is preliminary data.</text>
</comment>
<dbReference type="RefSeq" id="WP_310368624.1">
    <property type="nucleotide sequence ID" value="NZ_JAVDYB010000001.1"/>
</dbReference>
<dbReference type="Proteomes" id="UP001183643">
    <property type="component" value="Unassembled WGS sequence"/>
</dbReference>
<dbReference type="InterPro" id="IPR032694">
    <property type="entry name" value="CopC/D"/>
</dbReference>
<dbReference type="Pfam" id="PF09678">
    <property type="entry name" value="Caa3_CtaG"/>
    <property type="match status" value="1"/>
</dbReference>
<evidence type="ECO:0000313" key="9">
    <source>
        <dbReference type="Proteomes" id="UP001183643"/>
    </source>
</evidence>
<keyword evidence="4 6" id="KW-1133">Transmembrane helix</keyword>
<feature type="transmembrane region" description="Helical" evidence="6">
    <location>
        <begin position="53"/>
        <end position="74"/>
    </location>
</feature>
<keyword evidence="5 6" id="KW-0472">Membrane</keyword>
<evidence type="ECO:0000256" key="1">
    <source>
        <dbReference type="ARBA" id="ARBA00004651"/>
    </source>
</evidence>
<evidence type="ECO:0000256" key="5">
    <source>
        <dbReference type="ARBA" id="ARBA00023136"/>
    </source>
</evidence>
<feature type="transmembrane region" description="Helical" evidence="6">
    <location>
        <begin position="164"/>
        <end position="184"/>
    </location>
</feature>
<evidence type="ECO:0000256" key="4">
    <source>
        <dbReference type="ARBA" id="ARBA00022989"/>
    </source>
</evidence>
<feature type="transmembrane region" description="Helical" evidence="6">
    <location>
        <begin position="520"/>
        <end position="539"/>
    </location>
</feature>
<gene>
    <name evidence="8" type="ORF">J2S41_003259</name>
</gene>
<feature type="transmembrane region" description="Helical" evidence="6">
    <location>
        <begin position="95"/>
        <end position="118"/>
    </location>
</feature>
<keyword evidence="2" id="KW-1003">Cell membrane</keyword>
<accession>A0AAE3YQ18</accession>
<evidence type="ECO:0000313" key="8">
    <source>
        <dbReference type="EMBL" id="MDR7276481.1"/>
    </source>
</evidence>
<feature type="transmembrane region" description="Helical" evidence="6">
    <location>
        <begin position="575"/>
        <end position="597"/>
    </location>
</feature>
<dbReference type="Pfam" id="PF05425">
    <property type="entry name" value="CopD"/>
    <property type="match status" value="1"/>
</dbReference>
<dbReference type="InterPro" id="IPR008457">
    <property type="entry name" value="Cu-R_CopD_dom"/>
</dbReference>
<feature type="transmembrane region" description="Helical" evidence="6">
    <location>
        <begin position="382"/>
        <end position="405"/>
    </location>
</feature>
<dbReference type="PANTHER" id="PTHR34820:SF4">
    <property type="entry name" value="INNER MEMBRANE PROTEIN YEBZ"/>
    <property type="match status" value="1"/>
</dbReference>
<comment type="subcellular location">
    <subcellularLocation>
        <location evidence="1">Cell membrane</location>
        <topology evidence="1">Multi-pass membrane protein</topology>
    </subcellularLocation>
</comment>
<keyword evidence="3 6" id="KW-0812">Transmembrane</keyword>
<dbReference type="GO" id="GO:0005886">
    <property type="term" value="C:plasma membrane"/>
    <property type="evidence" value="ECO:0007669"/>
    <property type="project" value="UniProtKB-SubCell"/>
</dbReference>
<evidence type="ECO:0000259" key="7">
    <source>
        <dbReference type="Pfam" id="PF05425"/>
    </source>
</evidence>
<evidence type="ECO:0000256" key="3">
    <source>
        <dbReference type="ARBA" id="ARBA00022692"/>
    </source>
</evidence>
<feature type="transmembrane region" description="Helical" evidence="6">
    <location>
        <begin position="190"/>
        <end position="213"/>
    </location>
</feature>
<feature type="transmembrane region" description="Helical" evidence="6">
    <location>
        <begin position="463"/>
        <end position="486"/>
    </location>
</feature>
<reference evidence="8" key="1">
    <citation type="submission" date="2023-07" db="EMBL/GenBank/DDBJ databases">
        <title>Sequencing the genomes of 1000 actinobacteria strains.</title>
        <authorList>
            <person name="Klenk H.-P."/>
        </authorList>
    </citation>
    <scope>NUCLEOTIDE SEQUENCE</scope>
    <source>
        <strain evidence="8">DSM 44707</strain>
    </source>
</reference>
<feature type="transmembrane region" description="Helical" evidence="6">
    <location>
        <begin position="417"/>
        <end position="436"/>
    </location>
</feature>
<feature type="transmembrane region" description="Helical" evidence="6">
    <location>
        <begin position="492"/>
        <end position="513"/>
    </location>
</feature>